<name>H0G109_RHIML</name>
<keyword evidence="1" id="KW-1133">Transmembrane helix</keyword>
<protein>
    <submittedName>
        <fullName evidence="2">Exopolysaccharide synthesis ExoD</fullName>
    </submittedName>
</protein>
<accession>H0G109</accession>
<keyword evidence="1" id="KW-0812">Transmembrane</keyword>
<dbReference type="EMBL" id="AGVV01000028">
    <property type="protein sequence ID" value="EHK77064.1"/>
    <property type="molecule type" value="Genomic_DNA"/>
</dbReference>
<evidence type="ECO:0000313" key="3">
    <source>
        <dbReference type="Proteomes" id="UP000004038"/>
    </source>
</evidence>
<evidence type="ECO:0000256" key="1">
    <source>
        <dbReference type="SAM" id="Phobius"/>
    </source>
</evidence>
<feature type="transmembrane region" description="Helical" evidence="1">
    <location>
        <begin position="211"/>
        <end position="230"/>
    </location>
</feature>
<dbReference type="PANTHER" id="PTHR41795">
    <property type="entry name" value="EXOPOLYSACCHARIDE SYNTHESIS PROTEIN"/>
    <property type="match status" value="1"/>
</dbReference>
<dbReference type="PANTHER" id="PTHR41795:SF1">
    <property type="entry name" value="EXOPOLYSACCHARIDE SYNTHESIS PROTEIN"/>
    <property type="match status" value="1"/>
</dbReference>
<reference evidence="2 3" key="1">
    <citation type="journal article" date="2012" name="J. Bacteriol.">
        <title>Draft Genome Sequence of Sinorhizobium meliloti CCNWSX0020, a Nitrogen-Fixing Symbiont with Copper Tolerance Capability Isolated from Lead-Zinc Mine Tailings.</title>
        <authorList>
            <person name="Li Z."/>
            <person name="Ma Z."/>
            <person name="Hao X."/>
            <person name="Wei G."/>
        </authorList>
    </citation>
    <scope>NUCLEOTIDE SEQUENCE [LARGE SCALE GENOMIC DNA]</scope>
    <source>
        <strain evidence="2 3">CCNWSX0020</strain>
    </source>
</reference>
<feature type="transmembrane region" description="Helical" evidence="1">
    <location>
        <begin position="93"/>
        <end position="110"/>
    </location>
</feature>
<sequence length="240" mass="26040">MVCQARFGVKNASRGHRMERPQTVKGKIMAVEFGDSQRSLSDTLTGMIASIRGNTITLRELMIEIGEQGFLLLCALLTLPFLIPVSIPGVSTVFGAAIILISLAITLNRMPWLPKRILDREIATEKLVPTLRKGAALVSKLDRYVRPRLNFLTEGALMNRFNGLMIMAGGVLLMFPLGLIPLSNTLPGIAILLLSLGIIQRDGLMVAGGYFFLVATTVYFAVLGYAAFAAGQGLSHFFVS</sequence>
<dbReference type="Pfam" id="PF06055">
    <property type="entry name" value="ExoD"/>
    <property type="match status" value="1"/>
</dbReference>
<dbReference type="InterPro" id="IPR010331">
    <property type="entry name" value="ExoD"/>
</dbReference>
<dbReference type="AlphaFoldDB" id="H0G109"/>
<feature type="transmembrane region" description="Helical" evidence="1">
    <location>
        <begin position="157"/>
        <end position="175"/>
    </location>
</feature>
<proteinExistence type="predicted"/>
<dbReference type="PATRIC" id="fig|1107881.3.peg.3200"/>
<organism evidence="2 3">
    <name type="scientific">Sinorhizobium meliloti CCNWSX0020</name>
    <dbReference type="NCBI Taxonomy" id="1107881"/>
    <lineage>
        <taxon>Bacteria</taxon>
        <taxon>Pseudomonadati</taxon>
        <taxon>Pseudomonadota</taxon>
        <taxon>Alphaproteobacteria</taxon>
        <taxon>Hyphomicrobiales</taxon>
        <taxon>Rhizobiaceae</taxon>
        <taxon>Sinorhizobium/Ensifer group</taxon>
        <taxon>Sinorhizobium</taxon>
    </lineage>
</organism>
<gene>
    <name evidence="2" type="ORF">SM0020_15721</name>
</gene>
<dbReference type="PIRSF" id="PIRSF033239">
    <property type="entry name" value="ExoD"/>
    <property type="match status" value="1"/>
</dbReference>
<dbReference type="Proteomes" id="UP000004038">
    <property type="component" value="Unassembled WGS sequence"/>
</dbReference>
<evidence type="ECO:0000313" key="2">
    <source>
        <dbReference type="EMBL" id="EHK77064.1"/>
    </source>
</evidence>
<feature type="transmembrane region" description="Helical" evidence="1">
    <location>
        <begin position="181"/>
        <end position="199"/>
    </location>
</feature>
<keyword evidence="1" id="KW-0472">Membrane</keyword>